<dbReference type="InterPro" id="IPR057189">
    <property type="entry name" value="DUF7867"/>
</dbReference>
<dbReference type="EMBL" id="AAOT01000037">
    <property type="protein sequence ID" value="EAR50075.1"/>
    <property type="molecule type" value="Genomic_DNA"/>
</dbReference>
<keyword evidence="4" id="KW-1185">Reference proteome</keyword>
<feature type="domain" description="Putative Flp pilus-assembly TadG-like N-terminal" evidence="1">
    <location>
        <begin position="13"/>
        <end position="57"/>
    </location>
</feature>
<sequence length="432" mass="45906">MSGPRRLLRREDGAATVFALFLFILCLTVGAVALDVSHAYAARTRLQAATDATAHAAIVAREYMTADEARAKARAIGEGHLPAGRYGDIFAPQHVTFGTWDGDTRTFVPDETASGAVLVRGMRGLDGGTPAPTFLFKLVGIDWWDIVVEALFESYVPACIQNGFFAEGEVDIQSNNTFRAGFCVHSNYRVSLNQNNVFEPGVIVSMPNVNDLDMPSSGFRKNDGLEEALRDMEYPLRILDRIDEIAAGLQDPDSAFYPSFLDSPTPIALNNNRLTEANWTEGAVHTATCSGNQTVTIPNKTTLRRGVLITDCRIVFGSNATVEDVVMLTTSTHRNSVAGSSGVQFGAVDGCAPGGAANIVTMGGVKFPAKLGLSGSQIIARLDVTFAAQGDGVHGASIISGGTISGTSNADMGPCIDGMGESFHASQFRMAR</sequence>
<dbReference type="OrthoDB" id="7863619at2"/>
<evidence type="ECO:0000259" key="1">
    <source>
        <dbReference type="Pfam" id="PF13400"/>
    </source>
</evidence>
<evidence type="ECO:0000313" key="4">
    <source>
        <dbReference type="Proteomes" id="UP000003635"/>
    </source>
</evidence>
<dbReference type="InterPro" id="IPR028087">
    <property type="entry name" value="Tad_N"/>
</dbReference>
<proteinExistence type="predicted"/>
<dbReference type="Pfam" id="PF25269">
    <property type="entry name" value="DUF7867"/>
    <property type="match status" value="1"/>
</dbReference>
<feature type="domain" description="DUF7867" evidence="2">
    <location>
        <begin position="163"/>
        <end position="415"/>
    </location>
</feature>
<dbReference type="Pfam" id="PF13400">
    <property type="entry name" value="Tad"/>
    <property type="match status" value="1"/>
</dbReference>
<dbReference type="Proteomes" id="UP000003635">
    <property type="component" value="Unassembled WGS sequence"/>
</dbReference>
<reference evidence="3 4" key="1">
    <citation type="journal article" date="2010" name="J. Bacteriol.">
        <title>Genome sequences of Oceanicola granulosus HTCC2516(T) and Oceanicola batsensis HTCC2597(TDelta).</title>
        <authorList>
            <person name="Thrash J.C."/>
            <person name="Cho J.C."/>
            <person name="Vergin K.L."/>
            <person name="Giovannoni S.J."/>
        </authorList>
    </citation>
    <scope>NUCLEOTIDE SEQUENCE [LARGE SCALE GENOMIC DNA]</scope>
    <source>
        <strain evidence="4">ATCC BAA-861 / DSM 15982 / KCTC 12143 / HTCC2516</strain>
    </source>
</reference>
<dbReference type="HOGENOM" id="CLU_634363_0_0_5"/>
<dbReference type="eggNOG" id="ENOG502Z8ZB">
    <property type="taxonomic scope" value="Bacteria"/>
</dbReference>
<protein>
    <submittedName>
        <fullName evidence="3">Uncharacterized protein</fullName>
    </submittedName>
</protein>
<gene>
    <name evidence="3" type="ORF">OG2516_06379</name>
</gene>
<organism evidence="3 4">
    <name type="scientific">Oceanicola granulosus (strain ATCC BAA-861 / DSM 15982 / KCTC 12143 / HTCC2516)</name>
    <dbReference type="NCBI Taxonomy" id="314256"/>
    <lineage>
        <taxon>Bacteria</taxon>
        <taxon>Pseudomonadati</taxon>
        <taxon>Pseudomonadota</taxon>
        <taxon>Alphaproteobacteria</taxon>
        <taxon>Rhodobacterales</taxon>
        <taxon>Roseobacteraceae</taxon>
        <taxon>Oceanicola</taxon>
    </lineage>
</organism>
<comment type="caution">
    <text evidence="3">The sequence shown here is derived from an EMBL/GenBank/DDBJ whole genome shotgun (WGS) entry which is preliminary data.</text>
</comment>
<dbReference type="RefSeq" id="WP_007254802.1">
    <property type="nucleotide sequence ID" value="NZ_CH724107.1"/>
</dbReference>
<dbReference type="AlphaFoldDB" id="Q2CBQ6"/>
<name>Q2CBQ6_OCEGH</name>
<accession>Q2CBQ6</accession>
<evidence type="ECO:0000259" key="2">
    <source>
        <dbReference type="Pfam" id="PF25269"/>
    </source>
</evidence>
<evidence type="ECO:0000313" key="3">
    <source>
        <dbReference type="EMBL" id="EAR50075.1"/>
    </source>
</evidence>
<dbReference type="STRING" id="314256.OG2516_06379"/>